<keyword evidence="2" id="KW-1185">Reference proteome</keyword>
<proteinExistence type="predicted"/>
<dbReference type="RefSeq" id="WP_087884157.1">
    <property type="nucleotide sequence ID" value="NZ_CP021748.1"/>
</dbReference>
<organism evidence="1 2">
    <name type="scientific">Streptomyces alboflavus</name>
    <dbReference type="NCBI Taxonomy" id="67267"/>
    <lineage>
        <taxon>Bacteria</taxon>
        <taxon>Bacillati</taxon>
        <taxon>Actinomycetota</taxon>
        <taxon>Actinomycetes</taxon>
        <taxon>Kitasatosporales</taxon>
        <taxon>Streptomycetaceae</taxon>
        <taxon>Streptomyces</taxon>
    </lineage>
</organism>
<dbReference type="EMBL" id="CP021748">
    <property type="protein sequence ID" value="ARX83581.1"/>
    <property type="molecule type" value="Genomic_DNA"/>
</dbReference>
<dbReference type="Proteomes" id="UP000195880">
    <property type="component" value="Chromosome"/>
</dbReference>
<gene>
    <name evidence="1" type="ORF">SMD44_03003</name>
</gene>
<reference evidence="1 2" key="1">
    <citation type="submission" date="2017-05" db="EMBL/GenBank/DDBJ databases">
        <title>Streptomyces alboflavus Genome sequencing and assembly.</title>
        <authorList>
            <person name="Wang Y."/>
            <person name="Du B."/>
            <person name="Ding Y."/>
            <person name="Liu H."/>
            <person name="Hou Q."/>
            <person name="Liu K."/>
            <person name="Wang C."/>
            <person name="Yao L."/>
        </authorList>
    </citation>
    <scope>NUCLEOTIDE SEQUENCE [LARGE SCALE GENOMIC DNA]</scope>
    <source>
        <strain evidence="1 2">MDJK44</strain>
    </source>
</reference>
<accession>A0A1Z1WAU6</accession>
<protein>
    <submittedName>
        <fullName evidence="1">Uncharacterized protein</fullName>
    </submittedName>
</protein>
<dbReference type="KEGG" id="salf:SMD44_03003"/>
<evidence type="ECO:0000313" key="2">
    <source>
        <dbReference type="Proteomes" id="UP000195880"/>
    </source>
</evidence>
<name>A0A1Z1WAU6_9ACTN</name>
<dbReference type="AlphaFoldDB" id="A0A1Z1WAU6"/>
<sequence>MPYGIPAQARLCPNCDGFPIVAITTGTRRRDGTRTLLHVTCRVCRGTGSRPARRREASRV</sequence>
<evidence type="ECO:0000313" key="1">
    <source>
        <dbReference type="EMBL" id="ARX83581.1"/>
    </source>
</evidence>